<name>A0A8S9QRX4_BRACR</name>
<accession>A0A8S9QRX4</accession>
<gene>
    <name evidence="3" type="ORF">F2Q69_00014587</name>
</gene>
<feature type="chain" id="PRO_5035758385" evidence="2">
    <location>
        <begin position="28"/>
        <end position="209"/>
    </location>
</feature>
<organism evidence="3 4">
    <name type="scientific">Brassica cretica</name>
    <name type="common">Mustard</name>
    <dbReference type="NCBI Taxonomy" id="69181"/>
    <lineage>
        <taxon>Eukaryota</taxon>
        <taxon>Viridiplantae</taxon>
        <taxon>Streptophyta</taxon>
        <taxon>Embryophyta</taxon>
        <taxon>Tracheophyta</taxon>
        <taxon>Spermatophyta</taxon>
        <taxon>Magnoliopsida</taxon>
        <taxon>eudicotyledons</taxon>
        <taxon>Gunneridae</taxon>
        <taxon>Pentapetalae</taxon>
        <taxon>rosids</taxon>
        <taxon>malvids</taxon>
        <taxon>Brassicales</taxon>
        <taxon>Brassicaceae</taxon>
        <taxon>Brassiceae</taxon>
        <taxon>Brassica</taxon>
    </lineage>
</organism>
<sequence>MTSIFSVISNQTFSLFIVLQIFRASHGFGDSCLAQQRCSGGAPKSSTETRREGNHGPGDDMHGMTSLSTSVCVGGDEQEKEPTLETTSVRLINSGHIIFQIFQASHGFGDSCLAQQRWQLRWRLLRGSTAAGSCSGGAPKSLTETRREGNHGPGDDMPGRTSLSTSVCVGGDEQEKKPTLETTSVRLINSGHIIFQVHLEAHIAKAHIK</sequence>
<keyword evidence="2" id="KW-0732">Signal</keyword>
<dbReference type="AlphaFoldDB" id="A0A8S9QRX4"/>
<feature type="compositionally biased region" description="Basic and acidic residues" evidence="1">
    <location>
        <begin position="143"/>
        <end position="158"/>
    </location>
</feature>
<evidence type="ECO:0000313" key="4">
    <source>
        <dbReference type="Proteomes" id="UP000712600"/>
    </source>
</evidence>
<feature type="compositionally biased region" description="Low complexity" evidence="1">
    <location>
        <begin position="129"/>
        <end position="138"/>
    </location>
</feature>
<protein>
    <submittedName>
        <fullName evidence="3">Uncharacterized protein</fullName>
    </submittedName>
</protein>
<feature type="region of interest" description="Disordered" evidence="1">
    <location>
        <begin position="39"/>
        <end position="69"/>
    </location>
</feature>
<evidence type="ECO:0000256" key="1">
    <source>
        <dbReference type="SAM" id="MobiDB-lite"/>
    </source>
</evidence>
<reference evidence="3" key="1">
    <citation type="submission" date="2019-12" db="EMBL/GenBank/DDBJ databases">
        <title>Genome sequencing and annotation of Brassica cretica.</title>
        <authorList>
            <person name="Studholme D.J."/>
            <person name="Sarris P."/>
        </authorList>
    </citation>
    <scope>NUCLEOTIDE SEQUENCE</scope>
    <source>
        <strain evidence="3">PFS-109/04</strain>
        <tissue evidence="3">Leaf</tissue>
    </source>
</reference>
<evidence type="ECO:0000256" key="2">
    <source>
        <dbReference type="SAM" id="SignalP"/>
    </source>
</evidence>
<dbReference type="EMBL" id="QGKX02000996">
    <property type="protein sequence ID" value="KAF3553978.1"/>
    <property type="molecule type" value="Genomic_DNA"/>
</dbReference>
<feature type="signal peptide" evidence="2">
    <location>
        <begin position="1"/>
        <end position="27"/>
    </location>
</feature>
<dbReference type="Proteomes" id="UP000712600">
    <property type="component" value="Unassembled WGS sequence"/>
</dbReference>
<feature type="region of interest" description="Disordered" evidence="1">
    <location>
        <begin position="129"/>
        <end position="164"/>
    </location>
</feature>
<proteinExistence type="predicted"/>
<comment type="caution">
    <text evidence="3">The sequence shown here is derived from an EMBL/GenBank/DDBJ whole genome shotgun (WGS) entry which is preliminary data.</text>
</comment>
<feature type="compositionally biased region" description="Basic and acidic residues" evidence="1">
    <location>
        <begin position="47"/>
        <end position="62"/>
    </location>
</feature>
<evidence type="ECO:0000313" key="3">
    <source>
        <dbReference type="EMBL" id="KAF3553978.1"/>
    </source>
</evidence>